<sequence>MRRETKPKVNVKPSSVKTVSPAKQGLKRKAVESHPSAVAAVKPLSTSNNDLKEPEAKKAAVAAASAPTEDNLVTIPEKEKSKDSSELRTGSQATSAAQSEMSSPTSSQAAVKTRRLSSAAAGRTSLSVEDDFEKLIWEISGGKLEAEIDLDPGKDEDDLLLELSEMIDS</sequence>
<evidence type="ECO:0000313" key="2">
    <source>
        <dbReference type="EMBL" id="KYO34258.1"/>
    </source>
</evidence>
<accession>A0A151NBR9</accession>
<protein>
    <submittedName>
        <fullName evidence="2">Zinc finger CCCH domain-containing protein 11A</fullName>
    </submittedName>
</protein>
<dbReference type="AlphaFoldDB" id="A0A151NBR9"/>
<feature type="compositionally biased region" description="Low complexity" evidence="1">
    <location>
        <begin position="8"/>
        <end position="21"/>
    </location>
</feature>
<comment type="caution">
    <text evidence="2">The sequence shown here is derived from an EMBL/GenBank/DDBJ whole genome shotgun (WGS) entry which is preliminary data.</text>
</comment>
<evidence type="ECO:0000313" key="3">
    <source>
        <dbReference type="Proteomes" id="UP000050525"/>
    </source>
</evidence>
<dbReference type="EMBL" id="AKHW03003562">
    <property type="protein sequence ID" value="KYO34258.1"/>
    <property type="molecule type" value="Genomic_DNA"/>
</dbReference>
<dbReference type="STRING" id="8496.A0A151NBR9"/>
<name>A0A151NBR9_ALLMI</name>
<reference evidence="2 3" key="1">
    <citation type="journal article" date="2012" name="Genome Biol.">
        <title>Sequencing three crocodilian genomes to illuminate the evolution of archosaurs and amniotes.</title>
        <authorList>
            <person name="St John J.A."/>
            <person name="Braun E.L."/>
            <person name="Isberg S.R."/>
            <person name="Miles L.G."/>
            <person name="Chong A.Y."/>
            <person name="Gongora J."/>
            <person name="Dalzell P."/>
            <person name="Moran C."/>
            <person name="Bed'hom B."/>
            <person name="Abzhanov A."/>
            <person name="Burgess S.C."/>
            <person name="Cooksey A.M."/>
            <person name="Castoe T.A."/>
            <person name="Crawford N.G."/>
            <person name="Densmore L.D."/>
            <person name="Drew J.C."/>
            <person name="Edwards S.V."/>
            <person name="Faircloth B.C."/>
            <person name="Fujita M.K."/>
            <person name="Greenwold M.J."/>
            <person name="Hoffmann F.G."/>
            <person name="Howard J.M."/>
            <person name="Iguchi T."/>
            <person name="Janes D.E."/>
            <person name="Khan S.Y."/>
            <person name="Kohno S."/>
            <person name="de Koning A.J."/>
            <person name="Lance S.L."/>
            <person name="McCarthy F.M."/>
            <person name="McCormack J.E."/>
            <person name="Merchant M.E."/>
            <person name="Peterson D.G."/>
            <person name="Pollock D.D."/>
            <person name="Pourmand N."/>
            <person name="Raney B.J."/>
            <person name="Roessler K.A."/>
            <person name="Sanford J.R."/>
            <person name="Sawyer R.H."/>
            <person name="Schmidt C.J."/>
            <person name="Triplett E.W."/>
            <person name="Tuberville T.D."/>
            <person name="Venegas-Anaya M."/>
            <person name="Howard J.T."/>
            <person name="Jarvis E.D."/>
            <person name="Guillette L.J.Jr."/>
            <person name="Glenn T.C."/>
            <person name="Green R.E."/>
            <person name="Ray D.A."/>
        </authorList>
    </citation>
    <scope>NUCLEOTIDE SEQUENCE [LARGE SCALE GENOMIC DNA]</scope>
    <source>
        <strain evidence="2">KSC_2009_1</strain>
    </source>
</reference>
<keyword evidence="3" id="KW-1185">Reference proteome</keyword>
<dbReference type="Proteomes" id="UP000050525">
    <property type="component" value="Unassembled WGS sequence"/>
</dbReference>
<organism evidence="2 3">
    <name type="scientific">Alligator mississippiensis</name>
    <name type="common">American alligator</name>
    <dbReference type="NCBI Taxonomy" id="8496"/>
    <lineage>
        <taxon>Eukaryota</taxon>
        <taxon>Metazoa</taxon>
        <taxon>Chordata</taxon>
        <taxon>Craniata</taxon>
        <taxon>Vertebrata</taxon>
        <taxon>Euteleostomi</taxon>
        <taxon>Archelosauria</taxon>
        <taxon>Archosauria</taxon>
        <taxon>Crocodylia</taxon>
        <taxon>Alligatoridae</taxon>
        <taxon>Alligatorinae</taxon>
        <taxon>Alligator</taxon>
    </lineage>
</organism>
<proteinExistence type="predicted"/>
<feature type="compositionally biased region" description="Basic and acidic residues" evidence="1">
    <location>
        <begin position="76"/>
        <end position="86"/>
    </location>
</feature>
<feature type="region of interest" description="Disordered" evidence="1">
    <location>
        <begin position="1"/>
        <end position="125"/>
    </location>
</feature>
<dbReference type="eggNOG" id="KOG4791">
    <property type="taxonomic scope" value="Eukaryota"/>
</dbReference>
<feature type="compositionally biased region" description="Polar residues" evidence="1">
    <location>
        <begin position="87"/>
        <end position="110"/>
    </location>
</feature>
<evidence type="ECO:0000256" key="1">
    <source>
        <dbReference type="SAM" id="MobiDB-lite"/>
    </source>
</evidence>
<gene>
    <name evidence="2" type="primary">ZC3H11A</name>
    <name evidence="2" type="ORF">Y1Q_0023701</name>
</gene>